<gene>
    <name evidence="1" type="ORF">V6N11_083623</name>
</gene>
<evidence type="ECO:0000313" key="2">
    <source>
        <dbReference type="Proteomes" id="UP001396334"/>
    </source>
</evidence>
<proteinExistence type="predicted"/>
<accession>A0ABR2QC37</accession>
<evidence type="ECO:0000313" key="1">
    <source>
        <dbReference type="EMBL" id="KAK8998230.1"/>
    </source>
</evidence>
<evidence type="ECO:0008006" key="3">
    <source>
        <dbReference type="Google" id="ProtNLM"/>
    </source>
</evidence>
<keyword evidence="2" id="KW-1185">Reference proteome</keyword>
<dbReference type="Proteomes" id="UP001396334">
    <property type="component" value="Unassembled WGS sequence"/>
</dbReference>
<protein>
    <recommendedName>
        <fullName evidence="3">Secreted protein</fullName>
    </recommendedName>
</protein>
<dbReference type="EMBL" id="JBBPBN010000041">
    <property type="protein sequence ID" value="KAK8998230.1"/>
    <property type="molecule type" value="Genomic_DNA"/>
</dbReference>
<organism evidence="1 2">
    <name type="scientific">Hibiscus sabdariffa</name>
    <name type="common">roselle</name>
    <dbReference type="NCBI Taxonomy" id="183260"/>
    <lineage>
        <taxon>Eukaryota</taxon>
        <taxon>Viridiplantae</taxon>
        <taxon>Streptophyta</taxon>
        <taxon>Embryophyta</taxon>
        <taxon>Tracheophyta</taxon>
        <taxon>Spermatophyta</taxon>
        <taxon>Magnoliopsida</taxon>
        <taxon>eudicotyledons</taxon>
        <taxon>Gunneridae</taxon>
        <taxon>Pentapetalae</taxon>
        <taxon>rosids</taxon>
        <taxon>malvids</taxon>
        <taxon>Malvales</taxon>
        <taxon>Malvaceae</taxon>
        <taxon>Malvoideae</taxon>
        <taxon>Hibiscus</taxon>
    </lineage>
</organism>
<name>A0ABR2QC37_9ROSI</name>
<sequence length="96" mass="10297">MVLVASAFGLGSLGFCYVMGPRHLEVAWSRHCMNGLSQLNHAGLLGAVGSTSPPRGGLVLPMETWGPPRHLEVALFSLSWNLADQICLHEMDGRLG</sequence>
<reference evidence="1 2" key="1">
    <citation type="journal article" date="2024" name="G3 (Bethesda)">
        <title>Genome assembly of Hibiscus sabdariffa L. provides insights into metabolisms of medicinal natural products.</title>
        <authorList>
            <person name="Kim T."/>
        </authorList>
    </citation>
    <scope>NUCLEOTIDE SEQUENCE [LARGE SCALE GENOMIC DNA]</scope>
    <source>
        <strain evidence="1">TK-2024</strain>
        <tissue evidence="1">Old leaves</tissue>
    </source>
</reference>
<comment type="caution">
    <text evidence="1">The sequence shown here is derived from an EMBL/GenBank/DDBJ whole genome shotgun (WGS) entry which is preliminary data.</text>
</comment>